<sequence length="132" mass="13724">MPFAGDEDAVGVLCAGCAYPSFGERVGAWALRRCRDDGCAVAGEDGVECGGELAVPVTDEEPEASGPVAEVHEQVAGELGNLCAGGTGCDAQGVDAPGGDLHDEEDVKALELFTADERPSRRRYASSRQKIR</sequence>
<organism evidence="1 2">
    <name type="scientific">Streptomyces rugosispiralis</name>
    <dbReference type="NCBI Taxonomy" id="2967341"/>
    <lineage>
        <taxon>Bacteria</taxon>
        <taxon>Bacillati</taxon>
        <taxon>Actinomycetota</taxon>
        <taxon>Actinomycetes</taxon>
        <taxon>Kitasatosporales</taxon>
        <taxon>Streptomycetaceae</taxon>
        <taxon>Streptomyces</taxon>
    </lineage>
</organism>
<dbReference type="RefSeq" id="WP_256654698.1">
    <property type="nucleotide sequence ID" value="NZ_JANIAA010000040.1"/>
</dbReference>
<evidence type="ECO:0000313" key="2">
    <source>
        <dbReference type="Proteomes" id="UP001204746"/>
    </source>
</evidence>
<evidence type="ECO:0000313" key="1">
    <source>
        <dbReference type="EMBL" id="MCQ8193896.1"/>
    </source>
</evidence>
<dbReference type="EMBL" id="JANIAA010000040">
    <property type="protein sequence ID" value="MCQ8193896.1"/>
    <property type="molecule type" value="Genomic_DNA"/>
</dbReference>
<name>A0ABT1V9C8_9ACTN</name>
<dbReference type="Proteomes" id="UP001204746">
    <property type="component" value="Unassembled WGS sequence"/>
</dbReference>
<comment type="caution">
    <text evidence="1">The sequence shown here is derived from an EMBL/GenBank/DDBJ whole genome shotgun (WGS) entry which is preliminary data.</text>
</comment>
<gene>
    <name evidence="1" type="ORF">NP777_37745</name>
</gene>
<protein>
    <submittedName>
        <fullName evidence="1">Uncharacterized protein</fullName>
    </submittedName>
</protein>
<proteinExistence type="predicted"/>
<keyword evidence="2" id="KW-1185">Reference proteome</keyword>
<accession>A0ABT1V9C8</accession>
<reference evidence="1 2" key="1">
    <citation type="submission" date="2022-07" db="EMBL/GenBank/DDBJ databases">
        <authorList>
            <person name="Phongsopitanun W."/>
            <person name="Tanasupawat S."/>
        </authorList>
    </citation>
    <scope>NUCLEOTIDE SEQUENCE [LARGE SCALE GENOMIC DNA]</scope>
    <source>
        <strain evidence="1 2">RCU-064</strain>
    </source>
</reference>